<name>A0A9Q8SAL9_9PEZI</name>
<reference evidence="1" key="1">
    <citation type="journal article" date="2021" name="Mol. Plant Microbe Interact.">
        <title>Complete Genome Sequence of the Plant-Pathogenic Fungus Colletotrichum lupini.</title>
        <authorList>
            <person name="Baroncelli R."/>
            <person name="Pensec F."/>
            <person name="Da Lio D."/>
            <person name="Boufleur T."/>
            <person name="Vicente I."/>
            <person name="Sarrocco S."/>
            <person name="Picot A."/>
            <person name="Baraldi E."/>
            <person name="Sukno S."/>
            <person name="Thon M."/>
            <person name="Le Floch G."/>
        </authorList>
    </citation>
    <scope>NUCLEOTIDE SEQUENCE</scope>
    <source>
        <strain evidence="1">IMI 504893</strain>
    </source>
</reference>
<dbReference type="GeneID" id="73334625"/>
<dbReference type="EMBL" id="CP019471">
    <property type="protein sequence ID" value="UQC73921.1"/>
    <property type="molecule type" value="Genomic_DNA"/>
</dbReference>
<evidence type="ECO:0000313" key="2">
    <source>
        <dbReference type="Proteomes" id="UP000830671"/>
    </source>
</evidence>
<keyword evidence="2" id="KW-1185">Reference proteome</keyword>
<proteinExistence type="predicted"/>
<sequence length="141" mass="15216">MSRDGIMVVLSAEKLSSKLSNPRKLFVSNSLVLVPMPAGRKSKKTLAAAASCKNPSFGGVVRFQPLLSQRKGEWGHGAMDGYGKAAQVAHGYGGFFMTLTFGYIVTPDKELQFLNGTAPLRVFSRPFLSIQYPGVSLVFVS</sequence>
<evidence type="ECO:0000313" key="1">
    <source>
        <dbReference type="EMBL" id="UQC73921.1"/>
    </source>
</evidence>
<dbReference type="Proteomes" id="UP000830671">
    <property type="component" value="Chromosome 1"/>
</dbReference>
<protein>
    <submittedName>
        <fullName evidence="1">Uncharacterized protein</fullName>
    </submittedName>
</protein>
<dbReference type="RefSeq" id="XP_049135572.1">
    <property type="nucleotide sequence ID" value="XM_049279615.1"/>
</dbReference>
<accession>A0A9Q8SAL9</accession>
<gene>
    <name evidence="1" type="ORF">CLUP02_00568</name>
</gene>
<organism evidence="1 2">
    <name type="scientific">Colletotrichum lupini</name>
    <dbReference type="NCBI Taxonomy" id="145971"/>
    <lineage>
        <taxon>Eukaryota</taxon>
        <taxon>Fungi</taxon>
        <taxon>Dikarya</taxon>
        <taxon>Ascomycota</taxon>
        <taxon>Pezizomycotina</taxon>
        <taxon>Sordariomycetes</taxon>
        <taxon>Hypocreomycetidae</taxon>
        <taxon>Glomerellales</taxon>
        <taxon>Glomerellaceae</taxon>
        <taxon>Colletotrichum</taxon>
        <taxon>Colletotrichum acutatum species complex</taxon>
    </lineage>
</organism>
<dbReference type="KEGG" id="clup:CLUP02_00568"/>
<dbReference type="AlphaFoldDB" id="A0A9Q8SAL9"/>